<feature type="compositionally biased region" description="Pro residues" evidence="1">
    <location>
        <begin position="171"/>
        <end position="185"/>
    </location>
</feature>
<accession>A0A1S3HMQ9</accession>
<feature type="compositionally biased region" description="Basic and acidic residues" evidence="1">
    <location>
        <begin position="1"/>
        <end position="10"/>
    </location>
</feature>
<dbReference type="AlphaFoldDB" id="A0A1S3HMQ9"/>
<feature type="compositionally biased region" description="Basic and acidic residues" evidence="1">
    <location>
        <begin position="34"/>
        <end position="52"/>
    </location>
</feature>
<feature type="compositionally biased region" description="Basic and acidic residues" evidence="1">
    <location>
        <begin position="231"/>
        <end position="244"/>
    </location>
</feature>
<evidence type="ECO:0000256" key="1">
    <source>
        <dbReference type="SAM" id="MobiDB-lite"/>
    </source>
</evidence>
<organism evidence="2 3">
    <name type="scientific">Lingula anatina</name>
    <name type="common">Brachiopod</name>
    <name type="synonym">Lingula unguis</name>
    <dbReference type="NCBI Taxonomy" id="7574"/>
    <lineage>
        <taxon>Eukaryota</taxon>
        <taxon>Metazoa</taxon>
        <taxon>Spiralia</taxon>
        <taxon>Lophotrochozoa</taxon>
        <taxon>Brachiopoda</taxon>
        <taxon>Linguliformea</taxon>
        <taxon>Lingulata</taxon>
        <taxon>Lingulida</taxon>
        <taxon>Linguloidea</taxon>
        <taxon>Lingulidae</taxon>
        <taxon>Lingula</taxon>
    </lineage>
</organism>
<sequence length="731" mass="82175">MSTKEQKSRPVTESPKAESPAPRGRVKPTVQSRGNEKGLAEFSEKTSAKKTEPSTQPATTHPCTCTVNVENMLRDQAKLIKEVMALKHKLESLEKRVEGLSSPYPSQAVDSPHVTNATAAVEAESGEIPPTVKKTTDDTLKDYEATMPPNIQFRQRENIEVSSAVKDTPELPQPATPPPVSPPATPCLASGEESTQDGVKKTPHEPETILGGGKVTKVTTDVERGTGTSEVAKKVKPGETDGAARRRRRKPRILRRHQKIIDHGSSTDEEAYEVAPSRLPSPFVPGKSSSKDQTDVTGQESEYFISRPTLPLSVDHKTGERDSHPGTVREKPTAPPVVRQREEIKRKQEFEAEKKTEKFLSSEKTPEILPRHDRKDTARDKQRLKSTDAQSRMPSEKRADLPDAFIRCHPGPPDLSVEELIQDWGYDMTEKPTDLSETYCDNKVLNVWHRLTQAPGHGYQTPLIQRERYLDAFWDRFFTIYESEGMADDLYMKQLWEYREKTRQRDILLNIFKTTMTQFSALGQLAHMRVKKVREKGSTLVGKTATKKWQIGAKRARDAALRQLADIWDETDTIEPPPVRRVASSSGSSYYSDHSYNDSDWSDEDGYSARYRCDEEVAGRPLAAPQPRQPALSKSKFCNFVDLLEVQYALEEGVDPFSAFSDIRLVKKCEQAINRGLTTSSTSLVNICSTPSRTDSEAKNYNKKHGKKTKPKDALMLYNNIMKHLHITHTL</sequence>
<feature type="compositionally biased region" description="Basic and acidic residues" evidence="1">
    <location>
        <begin position="339"/>
        <end position="386"/>
    </location>
</feature>
<dbReference type="RefSeq" id="XP_013387353.1">
    <property type="nucleotide sequence ID" value="XM_013531899.1"/>
</dbReference>
<feature type="region of interest" description="Disordered" evidence="1">
    <location>
        <begin position="1"/>
        <end position="62"/>
    </location>
</feature>
<dbReference type="GeneID" id="106156580"/>
<proteinExistence type="predicted"/>
<feature type="region of interest" description="Disordered" evidence="1">
    <location>
        <begin position="101"/>
        <end position="398"/>
    </location>
</feature>
<dbReference type="Proteomes" id="UP000085678">
    <property type="component" value="Unplaced"/>
</dbReference>
<evidence type="ECO:0000313" key="3">
    <source>
        <dbReference type="RefSeq" id="XP_013387353.1"/>
    </source>
</evidence>
<feature type="compositionally biased region" description="Polar residues" evidence="1">
    <location>
        <begin position="103"/>
        <end position="118"/>
    </location>
</feature>
<feature type="compositionally biased region" description="Basic residues" evidence="1">
    <location>
        <begin position="245"/>
        <end position="258"/>
    </location>
</feature>
<keyword evidence="2" id="KW-1185">Reference proteome</keyword>
<feature type="compositionally biased region" description="Basic and acidic residues" evidence="1">
    <location>
        <begin position="198"/>
        <end position="207"/>
    </location>
</feature>
<name>A0A1S3HMQ9_LINAN</name>
<feature type="compositionally biased region" description="Low complexity" evidence="1">
    <location>
        <begin position="584"/>
        <end position="594"/>
    </location>
</feature>
<dbReference type="InParanoid" id="A0A1S3HMQ9"/>
<feature type="compositionally biased region" description="Polar residues" evidence="1">
    <location>
        <begin position="53"/>
        <end position="62"/>
    </location>
</feature>
<feature type="region of interest" description="Disordered" evidence="1">
    <location>
        <begin position="576"/>
        <end position="595"/>
    </location>
</feature>
<gene>
    <name evidence="3" type="primary">LOC106156580</name>
</gene>
<dbReference type="KEGG" id="lak:106156580"/>
<feature type="compositionally biased region" description="Basic and acidic residues" evidence="1">
    <location>
        <begin position="134"/>
        <end position="144"/>
    </location>
</feature>
<protein>
    <submittedName>
        <fullName evidence="3">Uncharacterized protein LOC106156580 isoform X1</fullName>
    </submittedName>
</protein>
<reference evidence="3" key="1">
    <citation type="submission" date="2025-08" db="UniProtKB">
        <authorList>
            <consortium name="RefSeq"/>
        </authorList>
    </citation>
    <scope>IDENTIFICATION</scope>
    <source>
        <tissue evidence="3">Gonads</tissue>
    </source>
</reference>
<evidence type="ECO:0000313" key="2">
    <source>
        <dbReference type="Proteomes" id="UP000085678"/>
    </source>
</evidence>
<feature type="compositionally biased region" description="Basic and acidic residues" evidence="1">
    <location>
        <begin position="314"/>
        <end position="332"/>
    </location>
</feature>